<comment type="caution">
    <text evidence="3">The sequence shown here is derived from an EMBL/GenBank/DDBJ whole genome shotgun (WGS) entry which is preliminary data.</text>
</comment>
<evidence type="ECO:0000313" key="4">
    <source>
        <dbReference type="Proteomes" id="UP000886595"/>
    </source>
</evidence>
<protein>
    <submittedName>
        <fullName evidence="3">Uncharacterized protein</fullName>
    </submittedName>
</protein>
<keyword evidence="2" id="KW-0732">Signal</keyword>
<name>A0A8X7V317_BRACI</name>
<dbReference type="EMBL" id="JAAMPC010000008">
    <property type="protein sequence ID" value="KAG2297816.1"/>
    <property type="molecule type" value="Genomic_DNA"/>
</dbReference>
<keyword evidence="1" id="KW-1133">Transmembrane helix</keyword>
<evidence type="ECO:0000256" key="2">
    <source>
        <dbReference type="SAM" id="SignalP"/>
    </source>
</evidence>
<dbReference type="AlphaFoldDB" id="A0A8X7V317"/>
<accession>A0A8X7V317</accession>
<sequence length="274" mass="30689">MWSSMALWLLLVVPPRFVTPLRCFLSRYLRARATAFVFGVESSGVRFVLFLSTSEMESNSSINCSSVFEDFKCASQAHLVLFGGVASLFCAGLEAQRSGSSGVSTRFLHCPLRFWRCSALSSDCLRSQEFSVVVVEFPKDFGDQVFWFGLVVTVRETGVSRCVKNHLGGLWIEVMDEISIRIDGSSPMVKLMYAWKMVVALGGVMSFRLVFRWVTVFPATICMTVKTVEATTNTWSLSLCDEHVTETCHRLLLLFACVSWVIVGLFVFRFVVGL</sequence>
<keyword evidence="1" id="KW-0472">Membrane</keyword>
<dbReference type="Proteomes" id="UP000886595">
    <property type="component" value="Unassembled WGS sequence"/>
</dbReference>
<feature type="chain" id="PRO_5036458767" evidence="2">
    <location>
        <begin position="21"/>
        <end position="274"/>
    </location>
</feature>
<evidence type="ECO:0000256" key="1">
    <source>
        <dbReference type="SAM" id="Phobius"/>
    </source>
</evidence>
<evidence type="ECO:0000313" key="3">
    <source>
        <dbReference type="EMBL" id="KAG2297816.1"/>
    </source>
</evidence>
<feature type="signal peptide" evidence="2">
    <location>
        <begin position="1"/>
        <end position="20"/>
    </location>
</feature>
<reference evidence="3 4" key="1">
    <citation type="submission" date="2020-02" db="EMBL/GenBank/DDBJ databases">
        <authorList>
            <person name="Ma Q."/>
            <person name="Huang Y."/>
            <person name="Song X."/>
            <person name="Pei D."/>
        </authorList>
    </citation>
    <scope>NUCLEOTIDE SEQUENCE [LARGE SCALE GENOMIC DNA]</scope>
    <source>
        <strain evidence="3">Sxm20200214</strain>
        <tissue evidence="3">Leaf</tissue>
    </source>
</reference>
<feature type="transmembrane region" description="Helical" evidence="1">
    <location>
        <begin position="251"/>
        <end position="272"/>
    </location>
</feature>
<keyword evidence="4" id="KW-1185">Reference proteome</keyword>
<proteinExistence type="predicted"/>
<gene>
    <name evidence="3" type="ORF">Bca52824_034288</name>
</gene>
<organism evidence="3 4">
    <name type="scientific">Brassica carinata</name>
    <name type="common">Ethiopian mustard</name>
    <name type="synonym">Abyssinian cabbage</name>
    <dbReference type="NCBI Taxonomy" id="52824"/>
    <lineage>
        <taxon>Eukaryota</taxon>
        <taxon>Viridiplantae</taxon>
        <taxon>Streptophyta</taxon>
        <taxon>Embryophyta</taxon>
        <taxon>Tracheophyta</taxon>
        <taxon>Spermatophyta</taxon>
        <taxon>Magnoliopsida</taxon>
        <taxon>eudicotyledons</taxon>
        <taxon>Gunneridae</taxon>
        <taxon>Pentapetalae</taxon>
        <taxon>rosids</taxon>
        <taxon>malvids</taxon>
        <taxon>Brassicales</taxon>
        <taxon>Brassicaceae</taxon>
        <taxon>Brassiceae</taxon>
        <taxon>Brassica</taxon>
    </lineage>
</organism>
<keyword evidence="1" id="KW-0812">Transmembrane</keyword>